<dbReference type="CDD" id="cd01439">
    <property type="entry name" value="TCCD_inducible_PARP_like"/>
    <property type="match status" value="1"/>
</dbReference>
<keyword evidence="4" id="KW-0808">Transferase</keyword>
<dbReference type="InterPro" id="IPR037197">
    <property type="entry name" value="WWE_dom_sf"/>
</dbReference>
<feature type="domain" description="PARP catalytic" evidence="7">
    <location>
        <begin position="481"/>
        <end position="688"/>
    </location>
</feature>
<dbReference type="Pfam" id="PF02825">
    <property type="entry name" value="WWE"/>
    <property type="match status" value="1"/>
</dbReference>
<sequence length="688" mass="78324">MCKSSVFFPEELHKLTFIHFPTAVDLYEAAFSSSEVTQQRYRPEQDSRKFKMADVASLKGKKRKMALSVLELPSKSSIVTLLSPSLLLLEIPADTNTSLPVWEAVRSQQVDVAWSVNPYSISVHLTPMTPKQGKGTTSSKSESTPNVVQTSALSSGILQPQTFVQSIAQQSGPSQTVLLTFSQNSTQLSPCPPGQPQKIPPNHKPATSLIVSLPLIITQPQPASQPSATTKKSALPVTQTPTTMPTKLQSPSKAPVPFPFHTRSLCDIQICDDFLLSLCRSGRKCKMHHTPYPFHWQLWSMTRHQWIDISPRSQVLLERTYCNIEQDLICMKDGDMRYRLNFDLMELDDPSKYDGVRRLTNSDSPLRNPYFPSKWKIYWWNSFNWEQYNKNVSTLLLKKMSEKEPECSFYISSQEYKLDFTTMTQTNITTGFQRDVRCRPVYRSPDSMHPYLQTEIQTDPTEPASGANFSVNPLEEFTSWYPPVWCLASEEDYSLVDVPAGTQAYRKVQSLFYESLPETKVDIISIQQVQNVLHWDKYQRHKAHMQKLHNTSKGPLERHLFHGTTKDASEDICHNNFDPRLAGVNGTSLGFGSYFATTASFSYNFSAKGGSDQLRHMFLAKVLVGKVSVGRAMYRRPPALTSKTRKYRLYDTCVDKLDKPTMFVVFDSCQCYPYYLIKYTDLPKEIDI</sequence>
<evidence type="ECO:0000313" key="8">
    <source>
        <dbReference type="Ensembl" id="ENSSDUP00000025915.1"/>
    </source>
</evidence>
<evidence type="ECO:0000259" key="7">
    <source>
        <dbReference type="PROSITE" id="PS51059"/>
    </source>
</evidence>
<dbReference type="PANTHER" id="PTHR45740:SF6">
    <property type="entry name" value="PROTEIN MONO-ADP-RIBOSYLTRANSFERASE PARP12"/>
    <property type="match status" value="1"/>
</dbReference>
<evidence type="ECO:0000256" key="5">
    <source>
        <dbReference type="SAM" id="MobiDB-lite"/>
    </source>
</evidence>
<dbReference type="Gene3D" id="3.90.228.10">
    <property type="match status" value="1"/>
</dbReference>
<dbReference type="GO" id="GO:0005634">
    <property type="term" value="C:nucleus"/>
    <property type="evidence" value="ECO:0007669"/>
    <property type="project" value="UniProtKB-SubCell"/>
</dbReference>
<dbReference type="InterPro" id="IPR012317">
    <property type="entry name" value="Poly(ADP-ribose)pol_cat_dom"/>
</dbReference>
<feature type="region of interest" description="Disordered" evidence="5">
    <location>
        <begin position="220"/>
        <end position="252"/>
    </location>
</feature>
<dbReference type="SUPFAM" id="SSF117839">
    <property type="entry name" value="WWE domain"/>
    <property type="match status" value="1"/>
</dbReference>
<dbReference type="SUPFAM" id="SSF56399">
    <property type="entry name" value="ADP-ribosylation"/>
    <property type="match status" value="1"/>
</dbReference>
<reference evidence="8" key="2">
    <citation type="submission" date="2025-09" db="UniProtKB">
        <authorList>
            <consortium name="Ensembl"/>
        </authorList>
    </citation>
    <scope>IDENTIFICATION</scope>
</reference>
<dbReference type="OMA" id="TWTVKPY"/>
<reference evidence="8" key="1">
    <citation type="submission" date="2025-08" db="UniProtKB">
        <authorList>
            <consortium name="Ensembl"/>
        </authorList>
    </citation>
    <scope>IDENTIFICATION</scope>
</reference>
<keyword evidence="4" id="KW-0328">Glycosyltransferase</keyword>
<dbReference type="InterPro" id="IPR051712">
    <property type="entry name" value="ARTD-AVP"/>
</dbReference>
<dbReference type="Proteomes" id="UP000261420">
    <property type="component" value="Unplaced"/>
</dbReference>
<organism evidence="8 9">
    <name type="scientific">Seriola dumerili</name>
    <name type="common">Greater amberjack</name>
    <name type="synonym">Caranx dumerili</name>
    <dbReference type="NCBI Taxonomy" id="41447"/>
    <lineage>
        <taxon>Eukaryota</taxon>
        <taxon>Metazoa</taxon>
        <taxon>Chordata</taxon>
        <taxon>Craniata</taxon>
        <taxon>Vertebrata</taxon>
        <taxon>Euteleostomi</taxon>
        <taxon>Actinopterygii</taxon>
        <taxon>Neopterygii</taxon>
        <taxon>Teleostei</taxon>
        <taxon>Neoteleostei</taxon>
        <taxon>Acanthomorphata</taxon>
        <taxon>Carangaria</taxon>
        <taxon>Carangiformes</taxon>
        <taxon>Carangidae</taxon>
        <taxon>Seriola</taxon>
    </lineage>
</organism>
<dbReference type="PANTHER" id="PTHR45740">
    <property type="entry name" value="POLY [ADP-RIBOSE] POLYMERASE"/>
    <property type="match status" value="1"/>
</dbReference>
<name>A0A3B4V763_SERDU</name>
<dbReference type="Pfam" id="PF00644">
    <property type="entry name" value="PARP"/>
    <property type="match status" value="1"/>
</dbReference>
<dbReference type="PROSITE" id="PS51059">
    <property type="entry name" value="PARP_CATALYTIC"/>
    <property type="match status" value="1"/>
</dbReference>
<dbReference type="AlphaFoldDB" id="A0A3B4V763"/>
<dbReference type="GeneTree" id="ENSGT00940000155368"/>
<evidence type="ECO:0000259" key="6">
    <source>
        <dbReference type="PROSITE" id="PS50918"/>
    </source>
</evidence>
<comment type="similarity">
    <text evidence="3">Belongs to the ARTD/PARP family.</text>
</comment>
<evidence type="ECO:0000256" key="1">
    <source>
        <dbReference type="ARBA" id="ARBA00004123"/>
    </source>
</evidence>
<proteinExistence type="inferred from homology"/>
<evidence type="ECO:0000256" key="4">
    <source>
        <dbReference type="RuleBase" id="RU362114"/>
    </source>
</evidence>
<evidence type="ECO:0000313" key="9">
    <source>
        <dbReference type="Proteomes" id="UP000261420"/>
    </source>
</evidence>
<evidence type="ECO:0000256" key="3">
    <source>
        <dbReference type="ARBA" id="ARBA00024347"/>
    </source>
</evidence>
<keyword evidence="9" id="KW-1185">Reference proteome</keyword>
<accession>A0A3B4V763</accession>
<dbReference type="GO" id="GO:0003950">
    <property type="term" value="F:NAD+ poly-ADP-ribosyltransferase activity"/>
    <property type="evidence" value="ECO:0007669"/>
    <property type="project" value="UniProtKB-UniRule"/>
</dbReference>
<protein>
    <recommendedName>
        <fullName evidence="4">Poly [ADP-ribose] polymerase</fullName>
        <shortName evidence="4">PARP</shortName>
        <ecNumber evidence="4">2.4.2.-</ecNumber>
    </recommendedName>
</protein>
<dbReference type="EC" id="2.4.2.-" evidence="4"/>
<dbReference type="InterPro" id="IPR004170">
    <property type="entry name" value="WWE_dom"/>
</dbReference>
<keyword evidence="2" id="KW-0539">Nucleus</keyword>
<dbReference type="PROSITE" id="PS50918">
    <property type="entry name" value="WWE"/>
    <property type="match status" value="1"/>
</dbReference>
<dbReference type="Ensembl" id="ENSSDUT00000026382.1">
    <property type="protein sequence ID" value="ENSSDUP00000025915.1"/>
    <property type="gene ID" value="ENSSDUG00000018796.1"/>
</dbReference>
<evidence type="ECO:0000256" key="2">
    <source>
        <dbReference type="ARBA" id="ARBA00023242"/>
    </source>
</evidence>
<keyword evidence="4" id="KW-0520">NAD</keyword>
<feature type="domain" description="WWE" evidence="6">
    <location>
        <begin position="361"/>
        <end position="438"/>
    </location>
</feature>
<dbReference type="GO" id="GO:1990404">
    <property type="term" value="F:NAD+-protein mono-ADP-ribosyltransferase activity"/>
    <property type="evidence" value="ECO:0007669"/>
    <property type="project" value="TreeGrafter"/>
</dbReference>
<comment type="subcellular location">
    <subcellularLocation>
        <location evidence="1">Nucleus</location>
    </subcellularLocation>
</comment>
<dbReference type="Gene3D" id="3.30.720.50">
    <property type="match status" value="1"/>
</dbReference>